<dbReference type="EC" id="3.1.4.46" evidence="1"/>
<evidence type="ECO:0000256" key="3">
    <source>
        <dbReference type="ARBA" id="ARBA00047512"/>
    </source>
</evidence>
<keyword evidence="4" id="KW-0812">Transmembrane</keyword>
<dbReference type="Gene3D" id="3.20.20.190">
    <property type="entry name" value="Phosphatidylinositol (PI) phosphodiesterase"/>
    <property type="match status" value="1"/>
</dbReference>
<evidence type="ECO:0000313" key="7">
    <source>
        <dbReference type="Proteomes" id="UP001438707"/>
    </source>
</evidence>
<protein>
    <recommendedName>
        <fullName evidence="1">glycerophosphodiester phosphodiesterase</fullName>
        <ecNumber evidence="1">3.1.4.46</ecNumber>
    </recommendedName>
</protein>
<evidence type="ECO:0000259" key="5">
    <source>
        <dbReference type="PROSITE" id="PS51704"/>
    </source>
</evidence>
<keyword evidence="7" id="KW-1185">Reference proteome</keyword>
<dbReference type="Pfam" id="PF03009">
    <property type="entry name" value="GDPD"/>
    <property type="match status" value="1"/>
</dbReference>
<dbReference type="PANTHER" id="PTHR46211:SF14">
    <property type="entry name" value="GLYCEROPHOSPHODIESTER PHOSPHODIESTERASE"/>
    <property type="match status" value="1"/>
</dbReference>
<keyword evidence="2" id="KW-0319">Glycerol metabolism</keyword>
<feature type="domain" description="GP-PDE" evidence="5">
    <location>
        <begin position="95"/>
        <end position="324"/>
    </location>
</feature>
<dbReference type="PROSITE" id="PS51704">
    <property type="entry name" value="GP_PDE"/>
    <property type="match status" value="1"/>
</dbReference>
<evidence type="ECO:0000256" key="4">
    <source>
        <dbReference type="SAM" id="Phobius"/>
    </source>
</evidence>
<evidence type="ECO:0000313" key="6">
    <source>
        <dbReference type="EMBL" id="KAK9827484.1"/>
    </source>
</evidence>
<dbReference type="GO" id="GO:0006071">
    <property type="term" value="P:glycerol metabolic process"/>
    <property type="evidence" value="ECO:0007669"/>
    <property type="project" value="UniProtKB-KW"/>
</dbReference>
<name>A0AAW1R1M5_9CHLO</name>
<comment type="caution">
    <text evidence="6">The sequence shown here is derived from an EMBL/GenBank/DDBJ whole genome shotgun (WGS) entry which is preliminary data.</text>
</comment>
<dbReference type="GO" id="GO:0008889">
    <property type="term" value="F:glycerophosphodiester phosphodiesterase activity"/>
    <property type="evidence" value="ECO:0007669"/>
    <property type="project" value="UniProtKB-EC"/>
</dbReference>
<sequence length="324" mass="35813">MATGGQSTSQGVVSGLFRLAGRTSTRTVRLAASVLISLVLMARAWRLFVRLSIPNAIGSTIFALTAWHVGPLKAAFLFIGTFMIYLLGQLLSQPDHNIGHRSGAIGFRGTHVENTVPALQSLIRRDNAGAADHFGYVEFDVHETADHKLVVLHDLDRVVRHSAAFPVNAAAISALRQQGVRLEGARVKDVTQAQLQSIHIAGREGLHAPTLAEFLRCCAQEGLQRSIAVEVKSLHSDTGRSELLNQIRLYKERYANKLEDSCADRKYTPFDWIAVISFPFFFAASFDEFGTDSWRHWGLKFQLEQVHARSCVLHSLDLFAGVEP</sequence>
<accession>A0AAW1R1M5</accession>
<dbReference type="Proteomes" id="UP001438707">
    <property type="component" value="Unassembled WGS sequence"/>
</dbReference>
<dbReference type="PANTHER" id="PTHR46211">
    <property type="entry name" value="GLYCEROPHOSPHORYL DIESTER PHOSPHODIESTERASE"/>
    <property type="match status" value="1"/>
</dbReference>
<dbReference type="SUPFAM" id="SSF51695">
    <property type="entry name" value="PLC-like phosphodiesterases"/>
    <property type="match status" value="1"/>
</dbReference>
<proteinExistence type="predicted"/>
<gene>
    <name evidence="6" type="ORF">WJX74_005109</name>
</gene>
<dbReference type="GO" id="GO:0006629">
    <property type="term" value="P:lipid metabolic process"/>
    <property type="evidence" value="ECO:0007669"/>
    <property type="project" value="InterPro"/>
</dbReference>
<dbReference type="InterPro" id="IPR017946">
    <property type="entry name" value="PLC-like_Pdiesterase_TIM-brl"/>
</dbReference>
<evidence type="ECO:0000256" key="1">
    <source>
        <dbReference type="ARBA" id="ARBA00012247"/>
    </source>
</evidence>
<reference evidence="6 7" key="1">
    <citation type="journal article" date="2024" name="Nat. Commun.">
        <title>Phylogenomics reveals the evolutionary origins of lichenization in chlorophyte algae.</title>
        <authorList>
            <person name="Puginier C."/>
            <person name="Libourel C."/>
            <person name="Otte J."/>
            <person name="Skaloud P."/>
            <person name="Haon M."/>
            <person name="Grisel S."/>
            <person name="Petersen M."/>
            <person name="Berrin J.G."/>
            <person name="Delaux P.M."/>
            <person name="Dal Grande F."/>
            <person name="Keller J."/>
        </authorList>
    </citation>
    <scope>NUCLEOTIDE SEQUENCE [LARGE SCALE GENOMIC DNA]</scope>
    <source>
        <strain evidence="6 7">SAG 2145</strain>
    </source>
</reference>
<keyword evidence="4" id="KW-1133">Transmembrane helix</keyword>
<comment type="catalytic activity">
    <reaction evidence="3">
        <text>a sn-glycero-3-phosphodiester + H2O = an alcohol + sn-glycerol 3-phosphate + H(+)</text>
        <dbReference type="Rhea" id="RHEA:12969"/>
        <dbReference type="ChEBI" id="CHEBI:15377"/>
        <dbReference type="ChEBI" id="CHEBI:15378"/>
        <dbReference type="ChEBI" id="CHEBI:30879"/>
        <dbReference type="ChEBI" id="CHEBI:57597"/>
        <dbReference type="ChEBI" id="CHEBI:83408"/>
        <dbReference type="EC" id="3.1.4.46"/>
    </reaction>
</comment>
<keyword evidence="4" id="KW-0472">Membrane</keyword>
<dbReference type="EMBL" id="JALJOS010000018">
    <property type="protein sequence ID" value="KAK9827484.1"/>
    <property type="molecule type" value="Genomic_DNA"/>
</dbReference>
<evidence type="ECO:0000256" key="2">
    <source>
        <dbReference type="ARBA" id="ARBA00022798"/>
    </source>
</evidence>
<dbReference type="InterPro" id="IPR030395">
    <property type="entry name" value="GP_PDE_dom"/>
</dbReference>
<dbReference type="AlphaFoldDB" id="A0AAW1R1M5"/>
<organism evidence="6 7">
    <name type="scientific">Apatococcus lobatus</name>
    <dbReference type="NCBI Taxonomy" id="904363"/>
    <lineage>
        <taxon>Eukaryota</taxon>
        <taxon>Viridiplantae</taxon>
        <taxon>Chlorophyta</taxon>
        <taxon>core chlorophytes</taxon>
        <taxon>Trebouxiophyceae</taxon>
        <taxon>Chlorellales</taxon>
        <taxon>Chlorellaceae</taxon>
        <taxon>Apatococcus</taxon>
    </lineage>
</organism>
<feature type="transmembrane region" description="Helical" evidence="4">
    <location>
        <begin position="61"/>
        <end position="87"/>
    </location>
</feature>